<evidence type="ECO:0000313" key="2">
    <source>
        <dbReference type="EMBL" id="PHX53930.1"/>
    </source>
</evidence>
<evidence type="ECO:0000313" key="3">
    <source>
        <dbReference type="Proteomes" id="UP000226442"/>
    </source>
</evidence>
<feature type="coiled-coil region" evidence="1">
    <location>
        <begin position="37"/>
        <end position="71"/>
    </location>
</feature>
<protein>
    <submittedName>
        <fullName evidence="2">Uncharacterized protein</fullName>
    </submittedName>
</protein>
<dbReference type="RefSeq" id="WP_096829744.1">
    <property type="nucleotide sequence ID" value="NZ_NXIB02000140.1"/>
</dbReference>
<evidence type="ECO:0000256" key="1">
    <source>
        <dbReference type="SAM" id="Coils"/>
    </source>
</evidence>
<organism evidence="2 3">
    <name type="scientific">Tychonema bourrellyi FEM_GT703</name>
    <dbReference type="NCBI Taxonomy" id="2040638"/>
    <lineage>
        <taxon>Bacteria</taxon>
        <taxon>Bacillati</taxon>
        <taxon>Cyanobacteriota</taxon>
        <taxon>Cyanophyceae</taxon>
        <taxon>Oscillatoriophycideae</taxon>
        <taxon>Oscillatoriales</taxon>
        <taxon>Microcoleaceae</taxon>
        <taxon>Tychonema</taxon>
    </lineage>
</organism>
<comment type="caution">
    <text evidence="2">The sequence shown here is derived from an EMBL/GenBank/DDBJ whole genome shotgun (WGS) entry which is preliminary data.</text>
</comment>
<keyword evidence="1" id="KW-0175">Coiled coil</keyword>
<dbReference type="Proteomes" id="UP000226442">
    <property type="component" value="Unassembled WGS sequence"/>
</dbReference>
<reference evidence="2" key="1">
    <citation type="submission" date="2017-10" db="EMBL/GenBank/DDBJ databases">
        <title>Draft genome sequence of the planktic cyanobacteria Tychonema bourrellyi isolated from alpine lentic freshwater.</title>
        <authorList>
            <person name="Tett A."/>
            <person name="Armanini F."/>
            <person name="Asnicar F."/>
            <person name="Boscaini A."/>
            <person name="Pasolli E."/>
            <person name="Zolfo M."/>
            <person name="Donati C."/>
            <person name="Salmaso N."/>
            <person name="Segata N."/>
        </authorList>
    </citation>
    <scope>NUCLEOTIDE SEQUENCE</scope>
    <source>
        <strain evidence="2">FEM_GT703</strain>
    </source>
</reference>
<dbReference type="OrthoDB" id="517060at2"/>
<accession>A0A2G4EWW4</accession>
<dbReference type="AlphaFoldDB" id="A0A2G4EWW4"/>
<name>A0A2G4EWW4_9CYAN</name>
<gene>
    <name evidence="2" type="ORF">CP500_018860</name>
</gene>
<proteinExistence type="predicted"/>
<keyword evidence="3" id="KW-1185">Reference proteome</keyword>
<sequence>MSRSISHQAELIESLKDPLEAAPYIEACLEEENSEVLKLALNDVVEARHRMNELSEDVTALLAKLNELLSNKKGAEIYCLSALLDALGFQLTVTVKQRTS</sequence>
<dbReference type="EMBL" id="NXIB02000140">
    <property type="protein sequence ID" value="PHX53930.1"/>
    <property type="molecule type" value="Genomic_DNA"/>
</dbReference>